<dbReference type="PROSITE" id="PS50110">
    <property type="entry name" value="RESPONSE_REGULATORY"/>
    <property type="match status" value="1"/>
</dbReference>
<dbReference type="CDD" id="cd17557">
    <property type="entry name" value="REC_Rcp-like"/>
    <property type="match status" value="1"/>
</dbReference>
<comment type="caution">
    <text evidence="3">The sequence shown here is derived from an EMBL/GenBank/DDBJ whole genome shotgun (WGS) entry which is preliminary data.</text>
</comment>
<dbReference type="EMBL" id="JBHSEI010000001">
    <property type="protein sequence ID" value="MFC4636717.1"/>
    <property type="molecule type" value="Genomic_DNA"/>
</dbReference>
<evidence type="ECO:0000259" key="2">
    <source>
        <dbReference type="PROSITE" id="PS50110"/>
    </source>
</evidence>
<dbReference type="Pfam" id="PF00072">
    <property type="entry name" value="Response_reg"/>
    <property type="match status" value="1"/>
</dbReference>
<keyword evidence="1" id="KW-0597">Phosphoprotein</keyword>
<dbReference type="InterPro" id="IPR052893">
    <property type="entry name" value="TCS_response_regulator"/>
</dbReference>
<accession>A0ABV9I3L0</accession>
<gene>
    <name evidence="3" type="ORF">ACFO0D_00045</name>
</gene>
<feature type="domain" description="Response regulatory" evidence="2">
    <location>
        <begin position="6"/>
        <end position="126"/>
    </location>
</feature>
<evidence type="ECO:0000313" key="3">
    <source>
        <dbReference type="EMBL" id="MFC4636717.1"/>
    </source>
</evidence>
<feature type="modified residue" description="4-aspartylphosphate" evidence="1">
    <location>
        <position position="59"/>
    </location>
</feature>
<dbReference type="PANTHER" id="PTHR44520">
    <property type="entry name" value="RESPONSE REGULATOR RCP1-RELATED"/>
    <property type="match status" value="1"/>
</dbReference>
<dbReference type="SMART" id="SM00448">
    <property type="entry name" value="REC"/>
    <property type="match status" value="1"/>
</dbReference>
<dbReference type="SUPFAM" id="SSF52172">
    <property type="entry name" value="CheY-like"/>
    <property type="match status" value="1"/>
</dbReference>
<keyword evidence="4" id="KW-1185">Reference proteome</keyword>
<reference evidence="4" key="1">
    <citation type="journal article" date="2019" name="Int. J. Syst. Evol. Microbiol.">
        <title>The Global Catalogue of Microorganisms (GCM) 10K type strain sequencing project: providing services to taxonomists for standard genome sequencing and annotation.</title>
        <authorList>
            <consortium name="The Broad Institute Genomics Platform"/>
            <consortium name="The Broad Institute Genome Sequencing Center for Infectious Disease"/>
            <person name="Wu L."/>
            <person name="Ma J."/>
        </authorList>
    </citation>
    <scope>NUCLEOTIDE SEQUENCE [LARGE SCALE GENOMIC DNA]</scope>
    <source>
        <strain evidence="4">CCUG 55995</strain>
    </source>
</reference>
<dbReference type="PANTHER" id="PTHR44520:SF2">
    <property type="entry name" value="RESPONSE REGULATOR RCP1"/>
    <property type="match status" value="1"/>
</dbReference>
<organism evidence="3 4">
    <name type="scientific">Deinococcus hohokamensis</name>
    <dbReference type="NCBI Taxonomy" id="309883"/>
    <lineage>
        <taxon>Bacteria</taxon>
        <taxon>Thermotogati</taxon>
        <taxon>Deinococcota</taxon>
        <taxon>Deinococci</taxon>
        <taxon>Deinococcales</taxon>
        <taxon>Deinococcaceae</taxon>
        <taxon>Deinococcus</taxon>
    </lineage>
</organism>
<proteinExistence type="predicted"/>
<dbReference type="Proteomes" id="UP001595952">
    <property type="component" value="Unassembled WGS sequence"/>
</dbReference>
<name>A0ABV9I3L0_9DEIO</name>
<dbReference type="RefSeq" id="WP_380059765.1">
    <property type="nucleotide sequence ID" value="NZ_JBHSEI010000001.1"/>
</dbReference>
<dbReference type="InterPro" id="IPR011006">
    <property type="entry name" value="CheY-like_superfamily"/>
</dbReference>
<protein>
    <submittedName>
        <fullName evidence="3">Response regulator</fullName>
    </submittedName>
</protein>
<evidence type="ECO:0000313" key="4">
    <source>
        <dbReference type="Proteomes" id="UP001595952"/>
    </source>
</evidence>
<dbReference type="InterPro" id="IPR001789">
    <property type="entry name" value="Sig_transdc_resp-reg_receiver"/>
</dbReference>
<evidence type="ECO:0000256" key="1">
    <source>
        <dbReference type="PROSITE-ProRule" id="PRU00169"/>
    </source>
</evidence>
<dbReference type="Gene3D" id="3.40.50.2300">
    <property type="match status" value="1"/>
</dbReference>
<sequence>MAVPFHYLLIDDNPQDHLLAQEAFDYLCPDCKLTCVSNGQEALRLLRSHGEQPDVLLLDINMPGMNGFDILKTVKEDAQLRHIPVVMLTTSGAREDISKAYSLFASSYLVKSTSFDDFLRQIEAFLKYWQASRVSHGVA</sequence>